<comment type="caution">
    <text evidence="10">The sequence shown here is derived from an EMBL/GenBank/DDBJ whole genome shotgun (WGS) entry which is preliminary data.</text>
</comment>
<protein>
    <recommendedName>
        <fullName evidence="1">3'-phosphate/5'-hydroxy nucleic acid ligase</fullName>
        <ecNumber evidence="1">6.5.1.8</ecNumber>
    </recommendedName>
</protein>
<comment type="catalytic activity">
    <reaction evidence="8">
        <text>a 3'-end 3'-phospho-ribonucleotide-RNA + a 5'-end dephospho-ribonucleoside-RNA + GTP = a ribonucleotidyl-ribonucleotide-RNA + GMP + diphosphate</text>
        <dbReference type="Rhea" id="RHEA:68076"/>
        <dbReference type="Rhea" id="RHEA-COMP:10463"/>
        <dbReference type="Rhea" id="RHEA-COMP:13936"/>
        <dbReference type="Rhea" id="RHEA-COMP:17355"/>
        <dbReference type="ChEBI" id="CHEBI:33019"/>
        <dbReference type="ChEBI" id="CHEBI:37565"/>
        <dbReference type="ChEBI" id="CHEBI:58115"/>
        <dbReference type="ChEBI" id="CHEBI:83062"/>
        <dbReference type="ChEBI" id="CHEBI:138284"/>
        <dbReference type="ChEBI" id="CHEBI:173118"/>
        <dbReference type="EC" id="6.5.1.8"/>
    </reaction>
</comment>
<dbReference type="PANTHER" id="PTHR11118">
    <property type="entry name" value="RNA-SPLICING LIGASE RTCB HOMOLOG"/>
    <property type="match status" value="1"/>
</dbReference>
<evidence type="ECO:0000313" key="10">
    <source>
        <dbReference type="EMBL" id="KJU81447.1"/>
    </source>
</evidence>
<dbReference type="AlphaFoldDB" id="A0A0F3GHZ4"/>
<proteinExistence type="predicted"/>
<dbReference type="Gene3D" id="3.90.1860.10">
    <property type="entry name" value="tRNA-splicing ligase RtcB"/>
    <property type="match status" value="1"/>
</dbReference>
<dbReference type="PANTHER" id="PTHR11118:SF1">
    <property type="entry name" value="RNA-SPLICING LIGASE RTCB HOMOLOG"/>
    <property type="match status" value="1"/>
</dbReference>
<dbReference type="Proteomes" id="UP000033423">
    <property type="component" value="Unassembled WGS sequence"/>
</dbReference>
<dbReference type="GO" id="GO:0170057">
    <property type="term" value="F:RNA ligase (GTP) activity"/>
    <property type="evidence" value="ECO:0007669"/>
    <property type="project" value="UniProtKB-EC"/>
</dbReference>
<evidence type="ECO:0000256" key="4">
    <source>
        <dbReference type="ARBA" id="ARBA00022741"/>
    </source>
</evidence>
<reference evidence="10 11" key="1">
    <citation type="submission" date="2015-02" db="EMBL/GenBank/DDBJ databases">
        <title>Single-cell genomics of uncultivated deep-branching MTB reveals a conserved set of magnetosome genes.</title>
        <authorList>
            <person name="Kolinko S."/>
            <person name="Richter M."/>
            <person name="Glockner F.O."/>
            <person name="Brachmann A."/>
            <person name="Schuler D."/>
        </authorList>
    </citation>
    <scope>NUCLEOTIDE SEQUENCE [LARGE SCALE GENOMIC DNA]</scope>
    <source>
        <strain evidence="10">TM-1</strain>
    </source>
</reference>
<keyword evidence="2" id="KW-0436">Ligase</keyword>
<evidence type="ECO:0000256" key="7">
    <source>
        <dbReference type="ARBA" id="ARBA00023211"/>
    </source>
</evidence>
<dbReference type="EMBL" id="LACI01002690">
    <property type="protein sequence ID" value="KJU81447.1"/>
    <property type="molecule type" value="Genomic_DNA"/>
</dbReference>
<evidence type="ECO:0000313" key="11">
    <source>
        <dbReference type="Proteomes" id="UP000033423"/>
    </source>
</evidence>
<dbReference type="InterPro" id="IPR036025">
    <property type="entry name" value="RtcB-like_sf"/>
</dbReference>
<evidence type="ECO:0000256" key="3">
    <source>
        <dbReference type="ARBA" id="ARBA00022723"/>
    </source>
</evidence>
<organism evidence="10 11">
    <name type="scientific">Candidatus Magnetobacterium bavaricum</name>
    <dbReference type="NCBI Taxonomy" id="29290"/>
    <lineage>
        <taxon>Bacteria</taxon>
        <taxon>Pseudomonadati</taxon>
        <taxon>Nitrospirota</taxon>
        <taxon>Thermodesulfovibrionia</taxon>
        <taxon>Thermodesulfovibrionales</taxon>
        <taxon>Candidatus Magnetobacteriaceae</taxon>
        <taxon>Candidatus Magnetobacterium</taxon>
    </lineage>
</organism>
<dbReference type="GO" id="GO:0046872">
    <property type="term" value="F:metal ion binding"/>
    <property type="evidence" value="ECO:0007669"/>
    <property type="project" value="UniProtKB-KW"/>
</dbReference>
<dbReference type="GO" id="GO:0003972">
    <property type="term" value="F:RNA ligase (ATP) activity"/>
    <property type="evidence" value="ECO:0007669"/>
    <property type="project" value="TreeGrafter"/>
</dbReference>
<dbReference type="SUPFAM" id="SSF103365">
    <property type="entry name" value="Hypothetical protein PH1602"/>
    <property type="match status" value="1"/>
</dbReference>
<keyword evidence="5" id="KW-0692">RNA repair</keyword>
<keyword evidence="11" id="KW-1185">Reference proteome</keyword>
<dbReference type="Pfam" id="PF01139">
    <property type="entry name" value="RtcB"/>
    <property type="match status" value="1"/>
</dbReference>
<keyword evidence="3 9" id="KW-0479">Metal-binding</keyword>
<evidence type="ECO:0000256" key="8">
    <source>
        <dbReference type="ARBA" id="ARBA00047746"/>
    </source>
</evidence>
<dbReference type="PROSITE" id="PS01288">
    <property type="entry name" value="UPF0027"/>
    <property type="match status" value="1"/>
</dbReference>
<evidence type="ECO:0000256" key="5">
    <source>
        <dbReference type="ARBA" id="ARBA00022800"/>
    </source>
</evidence>
<sequence>MTQLNRLDNNRLEVPVDFKEGMRVRGLIYVNEHLEQLLEPQAIHQVANVAMLPGIVGASLAMPDIHTGYGFVIGGVAAFDIDNGGIISPGGVGYDIN</sequence>
<evidence type="ECO:0000256" key="2">
    <source>
        <dbReference type="ARBA" id="ARBA00022598"/>
    </source>
</evidence>
<keyword evidence="7 9" id="KW-0464">Manganese</keyword>
<evidence type="ECO:0000256" key="6">
    <source>
        <dbReference type="ARBA" id="ARBA00023134"/>
    </source>
</evidence>
<dbReference type="GO" id="GO:0042245">
    <property type="term" value="P:RNA repair"/>
    <property type="evidence" value="ECO:0007669"/>
    <property type="project" value="UniProtKB-KW"/>
</dbReference>
<name>A0A0F3GHZ4_9BACT</name>
<accession>A0A0F3GHZ4</accession>
<dbReference type="GO" id="GO:0006396">
    <property type="term" value="P:RNA processing"/>
    <property type="evidence" value="ECO:0007669"/>
    <property type="project" value="InterPro"/>
</dbReference>
<evidence type="ECO:0000256" key="9">
    <source>
        <dbReference type="PIRSR" id="PIRSR601233-3"/>
    </source>
</evidence>
<dbReference type="EC" id="6.5.1.8" evidence="1"/>
<keyword evidence="6" id="KW-0342">GTP-binding</keyword>
<dbReference type="PATRIC" id="fig|29290.4.peg.8407"/>
<dbReference type="InterPro" id="IPR001233">
    <property type="entry name" value="RtcB"/>
</dbReference>
<dbReference type="GO" id="GO:0005525">
    <property type="term" value="F:GTP binding"/>
    <property type="evidence" value="ECO:0007669"/>
    <property type="project" value="UniProtKB-KW"/>
</dbReference>
<evidence type="ECO:0000256" key="1">
    <source>
        <dbReference type="ARBA" id="ARBA00012726"/>
    </source>
</evidence>
<feature type="binding site" evidence="9">
    <location>
        <position position="95"/>
    </location>
    <ligand>
        <name>Mn(2+)</name>
        <dbReference type="ChEBI" id="CHEBI:29035"/>
        <label>1</label>
    </ligand>
</feature>
<keyword evidence="4" id="KW-0547">Nucleotide-binding</keyword>
<gene>
    <name evidence="10" type="ORF">MBAV_006359</name>
</gene>
<comment type="cofactor">
    <cofactor evidence="9">
        <name>Mn(2+)</name>
        <dbReference type="ChEBI" id="CHEBI:29035"/>
    </cofactor>
    <text evidence="9">Binds 2 manganese ions per subunit.</text>
</comment>